<feature type="transmembrane region" description="Helical" evidence="9">
    <location>
        <begin position="123"/>
        <end position="141"/>
    </location>
</feature>
<keyword evidence="4 12" id="KW-0808">Transferase</keyword>
<evidence type="ECO:0000313" key="13">
    <source>
        <dbReference type="Proteomes" id="UP000199494"/>
    </source>
</evidence>
<dbReference type="STRING" id="530584.SAMN05421630_104368"/>
<dbReference type="PANTHER" id="PTHR48090">
    <property type="entry name" value="UNDECAPRENYL-PHOSPHATE 4-DEOXY-4-FORMAMIDO-L-ARABINOSE TRANSFERASE-RELATED"/>
    <property type="match status" value="1"/>
</dbReference>
<dbReference type="Proteomes" id="UP000199494">
    <property type="component" value="Unassembled WGS sequence"/>
</dbReference>
<feature type="region of interest" description="Disordered" evidence="8">
    <location>
        <begin position="742"/>
        <end position="764"/>
    </location>
</feature>
<dbReference type="InterPro" id="IPR050256">
    <property type="entry name" value="Glycosyltransferase_2"/>
</dbReference>
<dbReference type="SUPFAM" id="SSF53448">
    <property type="entry name" value="Nucleotide-diphospho-sugar transferases"/>
    <property type="match status" value="1"/>
</dbReference>
<keyword evidence="6 9" id="KW-1133">Transmembrane helix</keyword>
<dbReference type="PANTHER" id="PTHR48090:SF7">
    <property type="entry name" value="RFBJ PROTEIN"/>
    <property type="match status" value="1"/>
</dbReference>
<feature type="transmembrane region" description="Helical" evidence="9">
    <location>
        <begin position="71"/>
        <end position="93"/>
    </location>
</feature>
<dbReference type="KEGG" id="pmad:BAY61_27850"/>
<dbReference type="RefSeq" id="WP_091803457.1">
    <property type="nucleotide sequence ID" value="NZ_CP016353.1"/>
</dbReference>
<dbReference type="Pfam" id="PF02366">
    <property type="entry name" value="PMT"/>
    <property type="match status" value="1"/>
</dbReference>
<feature type="transmembrane region" description="Helical" evidence="9">
    <location>
        <begin position="445"/>
        <end position="468"/>
    </location>
</feature>
<keyword evidence="3" id="KW-0328">Glycosyltransferase</keyword>
<feature type="domain" description="Glycosyltransferase 2-like" evidence="10">
    <location>
        <begin position="510"/>
        <end position="665"/>
    </location>
</feature>
<evidence type="ECO:0000256" key="4">
    <source>
        <dbReference type="ARBA" id="ARBA00022679"/>
    </source>
</evidence>
<dbReference type="GO" id="GO:0000030">
    <property type="term" value="F:mannosyltransferase activity"/>
    <property type="evidence" value="ECO:0007669"/>
    <property type="project" value="InterPro"/>
</dbReference>
<dbReference type="CDD" id="cd04179">
    <property type="entry name" value="DPM_DPG-synthase_like"/>
    <property type="match status" value="1"/>
</dbReference>
<protein>
    <submittedName>
        <fullName evidence="12">Glycosyltransferase involved in cell wall bisynthesis</fullName>
    </submittedName>
</protein>
<feature type="transmembrane region" description="Helical" evidence="9">
    <location>
        <begin position="195"/>
        <end position="216"/>
    </location>
</feature>
<accession>A0A222VWA1</accession>
<evidence type="ECO:0000256" key="8">
    <source>
        <dbReference type="SAM" id="MobiDB-lite"/>
    </source>
</evidence>
<reference evidence="12 13" key="1">
    <citation type="submission" date="2016-10" db="EMBL/GenBank/DDBJ databases">
        <authorList>
            <person name="de Groot N.N."/>
        </authorList>
    </citation>
    <scope>NUCLEOTIDE SEQUENCE [LARGE SCALE GENOMIC DNA]</scope>
    <source>
        <strain evidence="12 13">CGMCC 4.5506</strain>
    </source>
</reference>
<evidence type="ECO:0000259" key="10">
    <source>
        <dbReference type="Pfam" id="PF00535"/>
    </source>
</evidence>
<organism evidence="12 13">
    <name type="scientific">Prauserella marina</name>
    <dbReference type="NCBI Taxonomy" id="530584"/>
    <lineage>
        <taxon>Bacteria</taxon>
        <taxon>Bacillati</taxon>
        <taxon>Actinomycetota</taxon>
        <taxon>Actinomycetes</taxon>
        <taxon>Pseudonocardiales</taxon>
        <taxon>Pseudonocardiaceae</taxon>
        <taxon>Prauserella</taxon>
    </lineage>
</organism>
<feature type="domain" description="ArnT-like N-terminal" evidence="11">
    <location>
        <begin position="70"/>
        <end position="182"/>
    </location>
</feature>
<evidence type="ECO:0000256" key="7">
    <source>
        <dbReference type="ARBA" id="ARBA00023136"/>
    </source>
</evidence>
<dbReference type="Pfam" id="PF00535">
    <property type="entry name" value="Glycos_transf_2"/>
    <property type="match status" value="1"/>
</dbReference>
<keyword evidence="13" id="KW-1185">Reference proteome</keyword>
<gene>
    <name evidence="12" type="ORF">SAMN05421630_104368</name>
</gene>
<keyword evidence="5 9" id="KW-0812">Transmembrane</keyword>
<name>A0A222VWA1_9PSEU</name>
<evidence type="ECO:0000256" key="6">
    <source>
        <dbReference type="ARBA" id="ARBA00022989"/>
    </source>
</evidence>
<feature type="transmembrane region" description="Helical" evidence="9">
    <location>
        <begin position="100"/>
        <end position="117"/>
    </location>
</feature>
<feature type="transmembrane region" description="Helical" evidence="9">
    <location>
        <begin position="9"/>
        <end position="29"/>
    </location>
</feature>
<dbReference type="InterPro" id="IPR029044">
    <property type="entry name" value="Nucleotide-diphossugar_trans"/>
</dbReference>
<dbReference type="GO" id="GO:0016020">
    <property type="term" value="C:membrane"/>
    <property type="evidence" value="ECO:0007669"/>
    <property type="project" value="InterPro"/>
</dbReference>
<dbReference type="GO" id="GO:0012505">
    <property type="term" value="C:endomembrane system"/>
    <property type="evidence" value="ECO:0007669"/>
    <property type="project" value="UniProtKB-SubCell"/>
</dbReference>
<evidence type="ECO:0000313" key="12">
    <source>
        <dbReference type="EMBL" id="SDC90367.1"/>
    </source>
</evidence>
<proteinExistence type="inferred from homology"/>
<feature type="compositionally biased region" description="Basic and acidic residues" evidence="8">
    <location>
        <begin position="752"/>
        <end position="764"/>
    </location>
</feature>
<dbReference type="InterPro" id="IPR003342">
    <property type="entry name" value="ArnT-like_N"/>
</dbReference>
<sequence>MLAFLRRHWLLLVLLAGGVTLRVITWLAYQPALLYIDTFRYIDNLEALRPTDLNPLGYTVVLKAMLGVGNLAFAAAAQHVLGLLIAIVLYLLTLRYTSRTWLAALVAAPVLLDAYQLHIEQNLMSEVWFQALLVAALWVLLSRGEPKWWRAAIAGVLLGAAVLTRTIGITMIVPFVLYLIMAGGAWRSKEGWKRIGVRAGAGLLAFAVVLVSYAGYFKSQAGIWGLTGAQGNVLYGRAAVVADCDKLPQEDKTLLLFCPEEPLGERFGVDFYTHYRYGDPSWPTTELPPDRSKQTLADQFAKRVMREQPVDFTLAVLKDFAKNFGPVKMTSLNDVPAERWHFQTTYPYYIVGENSVEMFNQTSLYFDGVTPSVNTDLATFLRNYQLHGGYLWGPALAALGLLGLLGAFGVGRARRSGLRSAAFLATSSGLILLLGSAAFEFSWRYQLPALVLMPLGGVLGLAAMLGWGKRDPAAPVRRPKLSDYPDEVDSGAVADFHRRYGEARLTPLVVVIAAFNEAKGIGAVLRDMPKECEGLPISTLVVVDGGTDDTAEIAERNGAYVCVAPRNRGQGGALRLGYHLAAERGARYVVTTDADGQYVNEEMPMLIKPLLAGEADFVTGSRRMGTEEHDSKVRWLGVRVFAVLASILTMRKITDTSFGFRGMHAQLAASVTLREPQYQSSELLLGVLARGARVLEVPMSMHLRNNGKSKKGGSIRYGANYARVMTWTWLREYVFGGARRHPMTPRASFEQQEQRRSPEKTGVS</sequence>
<evidence type="ECO:0000256" key="1">
    <source>
        <dbReference type="ARBA" id="ARBA00004127"/>
    </source>
</evidence>
<dbReference type="EMBL" id="FMZE01000004">
    <property type="protein sequence ID" value="SDC90367.1"/>
    <property type="molecule type" value="Genomic_DNA"/>
</dbReference>
<dbReference type="Gene3D" id="3.90.550.10">
    <property type="entry name" value="Spore Coat Polysaccharide Biosynthesis Protein SpsA, Chain A"/>
    <property type="match status" value="1"/>
</dbReference>
<evidence type="ECO:0000256" key="5">
    <source>
        <dbReference type="ARBA" id="ARBA00022692"/>
    </source>
</evidence>
<dbReference type="AlphaFoldDB" id="A0A222VWA1"/>
<evidence type="ECO:0000256" key="2">
    <source>
        <dbReference type="ARBA" id="ARBA00006739"/>
    </source>
</evidence>
<dbReference type="InterPro" id="IPR001173">
    <property type="entry name" value="Glyco_trans_2-like"/>
</dbReference>
<dbReference type="GO" id="GO:0006493">
    <property type="term" value="P:protein O-linked glycosylation"/>
    <property type="evidence" value="ECO:0007669"/>
    <property type="project" value="InterPro"/>
</dbReference>
<comment type="similarity">
    <text evidence="2">Belongs to the glycosyltransferase 2 family.</text>
</comment>
<evidence type="ECO:0000256" key="9">
    <source>
        <dbReference type="SAM" id="Phobius"/>
    </source>
</evidence>
<dbReference type="OrthoDB" id="9810303at2"/>
<keyword evidence="7 9" id="KW-0472">Membrane</keyword>
<evidence type="ECO:0000259" key="11">
    <source>
        <dbReference type="Pfam" id="PF02366"/>
    </source>
</evidence>
<feature type="transmembrane region" description="Helical" evidence="9">
    <location>
        <begin position="422"/>
        <end position="439"/>
    </location>
</feature>
<feature type="transmembrane region" description="Helical" evidence="9">
    <location>
        <begin position="390"/>
        <end position="410"/>
    </location>
</feature>
<evidence type="ECO:0000256" key="3">
    <source>
        <dbReference type="ARBA" id="ARBA00022676"/>
    </source>
</evidence>
<comment type="subcellular location">
    <subcellularLocation>
        <location evidence="1">Endomembrane system</location>
        <topology evidence="1">Multi-pass membrane protein</topology>
    </subcellularLocation>
</comment>